<keyword evidence="2" id="KW-1185">Reference proteome</keyword>
<evidence type="ECO:0000313" key="2">
    <source>
        <dbReference type="Proteomes" id="UP000504631"/>
    </source>
</evidence>
<feature type="compositionally biased region" description="Basic and acidic residues" evidence="1">
    <location>
        <begin position="157"/>
        <end position="172"/>
    </location>
</feature>
<evidence type="ECO:0000256" key="1">
    <source>
        <dbReference type="SAM" id="MobiDB-lite"/>
    </source>
</evidence>
<accession>A0A6J3L3C1</accession>
<sequence>MKKTWSVGKRIFKQDYKRRMKMFGALVESVALFGAEVWGWNMEEGLDRVQRRYVKWILGLDMTTPNCILIEECKLIEMKEKALKRAARYEEKALESKKELVKECIKEREREWGNGQEGKRARKRKKGLGEVRKGETLIETGEEQERMTVDQIIEERRKRETEERGERIRESKYNIYTTET</sequence>
<dbReference type="KEGG" id="bvk:117238724"/>
<name>A0A6J3L3C1_9HYME</name>
<reference evidence="3" key="1">
    <citation type="submission" date="2025-08" db="UniProtKB">
        <authorList>
            <consortium name="RefSeq"/>
        </authorList>
    </citation>
    <scope>IDENTIFICATION</scope>
    <source>
        <tissue evidence="3">Muscle</tissue>
    </source>
</reference>
<proteinExistence type="predicted"/>
<organism evidence="2 3">
    <name type="scientific">Bombus vosnesenskii</name>
    <dbReference type="NCBI Taxonomy" id="207650"/>
    <lineage>
        <taxon>Eukaryota</taxon>
        <taxon>Metazoa</taxon>
        <taxon>Ecdysozoa</taxon>
        <taxon>Arthropoda</taxon>
        <taxon>Hexapoda</taxon>
        <taxon>Insecta</taxon>
        <taxon>Pterygota</taxon>
        <taxon>Neoptera</taxon>
        <taxon>Endopterygota</taxon>
        <taxon>Hymenoptera</taxon>
        <taxon>Apocrita</taxon>
        <taxon>Aculeata</taxon>
        <taxon>Apoidea</taxon>
        <taxon>Anthophila</taxon>
        <taxon>Apidae</taxon>
        <taxon>Bombus</taxon>
        <taxon>Pyrobombus</taxon>
    </lineage>
</organism>
<dbReference type="GeneID" id="117238724"/>
<dbReference type="RefSeq" id="XP_033359760.1">
    <property type="nucleotide sequence ID" value="XM_033503869.1"/>
</dbReference>
<evidence type="ECO:0000313" key="3">
    <source>
        <dbReference type="RefSeq" id="XP_033359760.1"/>
    </source>
</evidence>
<protein>
    <submittedName>
        <fullName evidence="3">Uncharacterized protein LOC117238724</fullName>
    </submittedName>
</protein>
<dbReference type="AlphaFoldDB" id="A0A6J3L3C1"/>
<gene>
    <name evidence="3" type="primary">LOC117238724</name>
</gene>
<dbReference type="Proteomes" id="UP000504631">
    <property type="component" value="Unplaced"/>
</dbReference>
<feature type="region of interest" description="Disordered" evidence="1">
    <location>
        <begin position="157"/>
        <end position="180"/>
    </location>
</feature>